<dbReference type="OrthoDB" id="58416at2759"/>
<dbReference type="InterPro" id="IPR053206">
    <property type="entry name" value="Dimeric_xanthone_biosynth"/>
</dbReference>
<dbReference type="STRING" id="1081102.A0A167ST62"/>
<dbReference type="Pfam" id="PF01814">
    <property type="entry name" value="Hemerythrin"/>
    <property type="match status" value="1"/>
</dbReference>
<feature type="domain" description="Hemerythrin-like" evidence="1">
    <location>
        <begin position="45"/>
        <end position="155"/>
    </location>
</feature>
<accession>A0A167ST62</accession>
<name>A0A167ST62_9HYPO</name>
<evidence type="ECO:0000313" key="3">
    <source>
        <dbReference type="Proteomes" id="UP000076874"/>
    </source>
</evidence>
<dbReference type="EMBL" id="AZHD01000010">
    <property type="protein sequence ID" value="OAA59903.1"/>
    <property type="molecule type" value="Genomic_DNA"/>
</dbReference>
<dbReference type="Proteomes" id="UP000076874">
    <property type="component" value="Unassembled WGS sequence"/>
</dbReference>
<evidence type="ECO:0000259" key="1">
    <source>
        <dbReference type="Pfam" id="PF01814"/>
    </source>
</evidence>
<organism evidence="2 3">
    <name type="scientific">Niveomyces insectorum RCEF 264</name>
    <dbReference type="NCBI Taxonomy" id="1081102"/>
    <lineage>
        <taxon>Eukaryota</taxon>
        <taxon>Fungi</taxon>
        <taxon>Dikarya</taxon>
        <taxon>Ascomycota</taxon>
        <taxon>Pezizomycotina</taxon>
        <taxon>Sordariomycetes</taxon>
        <taxon>Hypocreomycetidae</taxon>
        <taxon>Hypocreales</taxon>
        <taxon>Cordycipitaceae</taxon>
        <taxon>Niveomyces</taxon>
    </lineage>
</organism>
<comment type="caution">
    <text evidence="2">The sequence shown here is derived from an EMBL/GenBank/DDBJ whole genome shotgun (WGS) entry which is preliminary data.</text>
</comment>
<dbReference type="InterPro" id="IPR012312">
    <property type="entry name" value="Hemerythrin-like"/>
</dbReference>
<reference evidence="2 3" key="1">
    <citation type="journal article" date="2016" name="Genome Biol. Evol.">
        <title>Divergent and convergent evolution of fungal pathogenicity.</title>
        <authorList>
            <person name="Shang Y."/>
            <person name="Xiao G."/>
            <person name="Zheng P."/>
            <person name="Cen K."/>
            <person name="Zhan S."/>
            <person name="Wang C."/>
        </authorList>
    </citation>
    <scope>NUCLEOTIDE SEQUENCE [LARGE SCALE GENOMIC DNA]</scope>
    <source>
        <strain evidence="2 3">RCEF 264</strain>
    </source>
</reference>
<protein>
    <submittedName>
        <fullName evidence="2">Hemerythrin HHE cation binding domain-containing protein</fullName>
    </submittedName>
</protein>
<gene>
    <name evidence="2" type="ORF">SPI_06101</name>
</gene>
<proteinExistence type="predicted"/>
<dbReference type="PANTHER" id="PTHR38048">
    <property type="entry name" value="EXPRESSED PROTEIN"/>
    <property type="match status" value="1"/>
</dbReference>
<dbReference type="PANTHER" id="PTHR38048:SF2">
    <property type="entry name" value="HEMERYTHRIN-LIKE DOMAIN-CONTAINING PROTEIN"/>
    <property type="match status" value="1"/>
</dbReference>
<dbReference type="CDD" id="cd12108">
    <property type="entry name" value="Hr-like"/>
    <property type="match status" value="1"/>
</dbReference>
<dbReference type="AlphaFoldDB" id="A0A167ST62"/>
<dbReference type="Gene3D" id="1.20.120.520">
    <property type="entry name" value="nmb1532 protein domain like"/>
    <property type="match status" value="1"/>
</dbReference>
<evidence type="ECO:0000313" key="2">
    <source>
        <dbReference type="EMBL" id="OAA59903.1"/>
    </source>
</evidence>
<keyword evidence="3" id="KW-1185">Reference proteome</keyword>
<sequence>MAPAYADHPFTFIPDPRPALKEGDKHDDYAVIAGDMACIHNCLLRGLNSIYLQAPYVAPAEHRAFANYAFNWAELVRIHHGGEEAHIFPVIEKIVGEPGAMQGNVDQHAAFHDGLEQYTAYTADCAAGRTPFDGAHLVELIDSFAPALVQHLRDEVPTLDSLRRFDGKPGVDKLKGAILTEAGKSMKSCGPVTSSVWLIVNLDVNFEGGRWTQFPPAPGFLLFLIRHVFYWVHTSWWKFAPCDRHGTMRPLYAVPSE</sequence>